<dbReference type="InterPro" id="IPR007529">
    <property type="entry name" value="Znf_HIT"/>
</dbReference>
<dbReference type="InterPro" id="IPR013087">
    <property type="entry name" value="Znf_C2H2_type"/>
</dbReference>
<dbReference type="GO" id="GO:0048254">
    <property type="term" value="P:snoRNA localization"/>
    <property type="evidence" value="ECO:0007669"/>
    <property type="project" value="TreeGrafter"/>
</dbReference>
<evidence type="ECO:0000256" key="2">
    <source>
        <dbReference type="ARBA" id="ARBA00022771"/>
    </source>
</evidence>
<protein>
    <submittedName>
        <fullName evidence="7">Box C/D snoRNA protein 1</fullName>
    </submittedName>
</protein>
<dbReference type="GO" id="GO:0008270">
    <property type="term" value="F:zinc ion binding"/>
    <property type="evidence" value="ECO:0007669"/>
    <property type="project" value="UniProtKB-UniRule"/>
</dbReference>
<name>A0A5N5DPS9_9PEZI</name>
<dbReference type="PROSITE" id="PS51083">
    <property type="entry name" value="ZF_HIT"/>
    <property type="match status" value="1"/>
</dbReference>
<dbReference type="SUPFAM" id="SSF144232">
    <property type="entry name" value="HIT/MYND zinc finger-like"/>
    <property type="match status" value="1"/>
</dbReference>
<sequence>MSSTCDVCGAQPPKYKCPNCTIKYCSLTCFKSHKPTHDAAESSSAAPTVSQTETITTTIASAPAPTPAPNQTAAATADPLTTLLSSPALQHLLETNPTLRATLRSIYASTIEPDPEEWAEQQRRAQQRHSMSFRGRGRGGRGGRGGGRGGGPDMNGQRPRGPWKQEFADKRAVERIVRAQQESENLDAGGEGMREFVELVTAAVAAAAENEDGGDQRMDEGGD</sequence>
<dbReference type="InterPro" id="IPR051639">
    <property type="entry name" value="BCD1"/>
</dbReference>
<evidence type="ECO:0000313" key="7">
    <source>
        <dbReference type="EMBL" id="KAB2579813.1"/>
    </source>
</evidence>
<evidence type="ECO:0000256" key="4">
    <source>
        <dbReference type="PROSITE-ProRule" id="PRU00453"/>
    </source>
</evidence>
<evidence type="ECO:0000256" key="5">
    <source>
        <dbReference type="SAM" id="MobiDB-lite"/>
    </source>
</evidence>
<keyword evidence="1" id="KW-0479">Metal-binding</keyword>
<dbReference type="GO" id="GO:0000492">
    <property type="term" value="P:box C/D snoRNP assembly"/>
    <property type="evidence" value="ECO:0007669"/>
    <property type="project" value="TreeGrafter"/>
</dbReference>
<organism evidence="7 8">
    <name type="scientific">Lasiodiplodia theobromae</name>
    <dbReference type="NCBI Taxonomy" id="45133"/>
    <lineage>
        <taxon>Eukaryota</taxon>
        <taxon>Fungi</taxon>
        <taxon>Dikarya</taxon>
        <taxon>Ascomycota</taxon>
        <taxon>Pezizomycotina</taxon>
        <taxon>Dothideomycetes</taxon>
        <taxon>Dothideomycetes incertae sedis</taxon>
        <taxon>Botryosphaeriales</taxon>
        <taxon>Botryosphaeriaceae</taxon>
        <taxon>Lasiodiplodia</taxon>
    </lineage>
</organism>
<dbReference type="Proteomes" id="UP000325902">
    <property type="component" value="Unassembled WGS sequence"/>
</dbReference>
<feature type="region of interest" description="Disordered" evidence="5">
    <location>
        <begin position="114"/>
        <end position="172"/>
    </location>
</feature>
<dbReference type="GO" id="GO:0070761">
    <property type="term" value="C:pre-snoRNP complex"/>
    <property type="evidence" value="ECO:0007669"/>
    <property type="project" value="TreeGrafter"/>
</dbReference>
<accession>A0A5N5DPS9</accession>
<evidence type="ECO:0000259" key="6">
    <source>
        <dbReference type="PROSITE" id="PS51083"/>
    </source>
</evidence>
<dbReference type="GO" id="GO:0005634">
    <property type="term" value="C:nucleus"/>
    <property type="evidence" value="ECO:0007669"/>
    <property type="project" value="TreeGrafter"/>
</dbReference>
<dbReference type="GO" id="GO:0000463">
    <property type="term" value="P:maturation of LSU-rRNA from tricistronic rRNA transcript (SSU-rRNA, 5.8S rRNA, LSU-rRNA)"/>
    <property type="evidence" value="ECO:0007669"/>
    <property type="project" value="TreeGrafter"/>
</dbReference>
<evidence type="ECO:0000313" key="8">
    <source>
        <dbReference type="Proteomes" id="UP000325902"/>
    </source>
</evidence>
<evidence type="ECO:0000256" key="1">
    <source>
        <dbReference type="ARBA" id="ARBA00022723"/>
    </source>
</evidence>
<dbReference type="PANTHER" id="PTHR13483">
    <property type="entry name" value="BOX C_D SNORNA PROTEIN 1-RELATED"/>
    <property type="match status" value="1"/>
</dbReference>
<keyword evidence="3" id="KW-0862">Zinc</keyword>
<evidence type="ECO:0000256" key="3">
    <source>
        <dbReference type="ARBA" id="ARBA00022833"/>
    </source>
</evidence>
<dbReference type="CDD" id="cd23024">
    <property type="entry name" value="zf-HIT_ZNHIT2-3"/>
    <property type="match status" value="1"/>
</dbReference>
<dbReference type="PROSITE" id="PS00028">
    <property type="entry name" value="ZINC_FINGER_C2H2_1"/>
    <property type="match status" value="1"/>
</dbReference>
<feature type="domain" description="HIT-type" evidence="6">
    <location>
        <begin position="5"/>
        <end position="39"/>
    </location>
</feature>
<feature type="compositionally biased region" description="Gly residues" evidence="5">
    <location>
        <begin position="142"/>
        <end position="153"/>
    </location>
</feature>
<dbReference type="Pfam" id="PF04438">
    <property type="entry name" value="zf-HIT"/>
    <property type="match status" value="1"/>
</dbReference>
<dbReference type="AlphaFoldDB" id="A0A5N5DPS9"/>
<keyword evidence="8" id="KW-1185">Reference proteome</keyword>
<keyword evidence="2 4" id="KW-0863">Zinc-finger</keyword>
<reference evidence="7 8" key="1">
    <citation type="journal article" date="2019" name="Sci. Rep.">
        <title>A multi-omics analysis of the grapevine pathogen Lasiodiplodia theobromae reveals that temperature affects the expression of virulence- and pathogenicity-related genes.</title>
        <authorList>
            <person name="Felix C."/>
            <person name="Meneses R."/>
            <person name="Goncalves M.F.M."/>
            <person name="Tilleman L."/>
            <person name="Duarte A.S."/>
            <person name="Jorrin-Novo J.V."/>
            <person name="Van de Peer Y."/>
            <person name="Deforce D."/>
            <person name="Van Nieuwerburgh F."/>
            <person name="Esteves A.C."/>
            <person name="Alves A."/>
        </authorList>
    </citation>
    <scope>NUCLEOTIDE SEQUENCE [LARGE SCALE GENOMIC DNA]</scope>
    <source>
        <strain evidence="7 8">LA-SOL3</strain>
    </source>
</reference>
<dbReference type="EMBL" id="VCHE01000006">
    <property type="protein sequence ID" value="KAB2579813.1"/>
    <property type="molecule type" value="Genomic_DNA"/>
</dbReference>
<comment type="caution">
    <text evidence="7">The sequence shown here is derived from an EMBL/GenBank/DDBJ whole genome shotgun (WGS) entry which is preliminary data.</text>
</comment>
<gene>
    <name evidence="7" type="primary">BCD1</name>
    <name evidence="7" type="ORF">DBV05_g1603</name>
</gene>
<proteinExistence type="predicted"/>
<dbReference type="Gene3D" id="3.30.60.190">
    <property type="match status" value="1"/>
</dbReference>
<dbReference type="PANTHER" id="PTHR13483:SF11">
    <property type="entry name" value="ZINC FINGER HIT DOMAIN-CONTAINING PROTEIN 3"/>
    <property type="match status" value="1"/>
</dbReference>
<dbReference type="OrthoDB" id="18412at2759"/>